<dbReference type="InterPro" id="IPR001604">
    <property type="entry name" value="Endo_G_ENPP1-like_dom"/>
</dbReference>
<dbReference type="AlphaFoldDB" id="A0A2W5R729"/>
<feature type="transmembrane region" description="Helical" evidence="11">
    <location>
        <begin position="24"/>
        <end position="42"/>
    </location>
</feature>
<dbReference type="EC" id="3.1.30.-" evidence="10"/>
<dbReference type="PANTHER" id="PTHR13966:SF5">
    <property type="entry name" value="ENDONUCLEASE G, MITOCHONDRIAL"/>
    <property type="match status" value="1"/>
</dbReference>
<evidence type="ECO:0000313" key="15">
    <source>
        <dbReference type="EMBL" id="PZQ84519.1"/>
    </source>
</evidence>
<dbReference type="PROSITE" id="PS01070">
    <property type="entry name" value="NUCLEASE_NON_SPEC"/>
    <property type="match status" value="1"/>
</dbReference>
<evidence type="ECO:0000256" key="1">
    <source>
        <dbReference type="ARBA" id="ARBA00001946"/>
    </source>
</evidence>
<evidence type="ECO:0000256" key="3">
    <source>
        <dbReference type="ARBA" id="ARBA00022722"/>
    </source>
</evidence>
<feature type="domain" description="DNA/RNA non-specific endonuclease/pyrophosphatase/phosphodiesterase" evidence="13">
    <location>
        <begin position="104"/>
        <end position="312"/>
    </location>
</feature>
<evidence type="ECO:0000259" key="12">
    <source>
        <dbReference type="SMART" id="SM00477"/>
    </source>
</evidence>
<dbReference type="Pfam" id="PF01223">
    <property type="entry name" value="Endonuclease_NS"/>
    <property type="match status" value="1"/>
</dbReference>
<keyword evidence="3 10" id="KW-0540">Nuclease</keyword>
<feature type="active site" description="Proton acceptor" evidence="8">
    <location>
        <position position="172"/>
    </location>
</feature>
<evidence type="ECO:0000256" key="5">
    <source>
        <dbReference type="ARBA" id="ARBA00022759"/>
    </source>
</evidence>
<keyword evidence="11" id="KW-0812">Transmembrane</keyword>
<gene>
    <name evidence="14" type="ORF">CFH90_01195</name>
    <name evidence="15" type="ORF">DI542_17245</name>
</gene>
<evidence type="ECO:0000256" key="9">
    <source>
        <dbReference type="PIRSR" id="PIRSR640255-2"/>
    </source>
</evidence>
<dbReference type="Proteomes" id="UP000276980">
    <property type="component" value="Chromosome"/>
</dbReference>
<dbReference type="InterPro" id="IPR040255">
    <property type="entry name" value="Non-specific_endonuclease"/>
</dbReference>
<keyword evidence="4 9" id="KW-0479">Metal-binding</keyword>
<reference evidence="14 17" key="1">
    <citation type="submission" date="2017-06" db="EMBL/GenBank/DDBJ databases">
        <title>Complete Genome Sequence of the Carbazole-Degrading Bacterium Acinetobacter johnsonii IC001.</title>
        <authorList>
            <person name="Vejarano F."/>
            <person name="Suzuki-Minakuchi C."/>
            <person name="Ohtsubo Y."/>
            <person name="Tsuda M."/>
            <person name="Okada K."/>
            <person name="Nojiri H."/>
        </authorList>
    </citation>
    <scope>NUCLEOTIDE SEQUENCE [LARGE SCALE GENOMIC DNA]</scope>
    <source>
        <strain evidence="14 17">IC001</strain>
    </source>
</reference>
<keyword evidence="11" id="KW-1133">Transmembrane helix</keyword>
<dbReference type="GO" id="GO:0004521">
    <property type="term" value="F:RNA endonuclease activity"/>
    <property type="evidence" value="ECO:0007669"/>
    <property type="project" value="TreeGrafter"/>
</dbReference>
<evidence type="ECO:0000256" key="10">
    <source>
        <dbReference type="RuleBase" id="RU366055"/>
    </source>
</evidence>
<dbReference type="GO" id="GO:0003676">
    <property type="term" value="F:nucleic acid binding"/>
    <property type="evidence" value="ECO:0007669"/>
    <property type="project" value="InterPro"/>
</dbReference>
<keyword evidence="11" id="KW-0472">Membrane</keyword>
<dbReference type="EMBL" id="CP022298">
    <property type="protein sequence ID" value="AZN62731.1"/>
    <property type="molecule type" value="Genomic_DNA"/>
</dbReference>
<sequence>MALIEYVYSINILNIFIKKVTVKFSFYLTLSCIFLNTSLVFAKENLNNIYYSDIAKKRPIELYDNNQKQNSFNGCKDLFPKGNPRETTELTYFNKSKWGIRELCSDNFAVLYADRTKTPLLVIEKLSAKQIKNKGEGLQRTDFFYADPRTPTNGRAKASDYKNVQPSVDRGHLAPAGNAISARGMAQTFALSNIFPQDSDNNRGPWRKIEADVRKYISRSEGDTYILSGLIFDKQENSVKIGKNKVWKPSRIFKLVYNPSEDKIWVYLMKNESTNNVSTPISYKDFVDETGVKFAFIENNGSSNYIPNNSSNEENVLIENIKSKLIEFLQNFIQTLIIKIFQ</sequence>
<dbReference type="SUPFAM" id="SSF54060">
    <property type="entry name" value="His-Me finger endonucleases"/>
    <property type="match status" value="1"/>
</dbReference>
<feature type="binding site" evidence="9">
    <location>
        <position position="202"/>
    </location>
    <ligand>
        <name>Mg(2+)</name>
        <dbReference type="ChEBI" id="CHEBI:18420"/>
        <note>catalytic</note>
    </ligand>
</feature>
<accession>A0A2W5R729</accession>
<keyword evidence="6 10" id="KW-0378">Hydrolase</keyword>
<evidence type="ECO:0000259" key="13">
    <source>
        <dbReference type="SMART" id="SM00892"/>
    </source>
</evidence>
<comment type="similarity">
    <text evidence="2 10">Belongs to the DNA/RNA non-specific endonuclease family.</text>
</comment>
<reference evidence="15 16" key="2">
    <citation type="submission" date="2017-11" db="EMBL/GenBank/DDBJ databases">
        <title>Infants hospitalized years apart are colonized by the same room-sourced microbial strains.</title>
        <authorList>
            <person name="Brooks B."/>
            <person name="Olm M.R."/>
            <person name="Firek B.A."/>
            <person name="Baker R."/>
            <person name="Thomas B.C."/>
            <person name="Morowitz M.J."/>
            <person name="Banfield J.F."/>
        </authorList>
    </citation>
    <scope>NUCLEOTIDE SEQUENCE [LARGE SCALE GENOMIC DNA]</scope>
    <source>
        <strain evidence="15">S2_003_000_R3_20</strain>
    </source>
</reference>
<evidence type="ECO:0000256" key="2">
    <source>
        <dbReference type="ARBA" id="ARBA00010052"/>
    </source>
</evidence>
<dbReference type="EMBL" id="QFQJ01000151">
    <property type="protein sequence ID" value="PZQ84519.1"/>
    <property type="molecule type" value="Genomic_DNA"/>
</dbReference>
<evidence type="ECO:0000256" key="11">
    <source>
        <dbReference type="SAM" id="Phobius"/>
    </source>
</evidence>
<dbReference type="InterPro" id="IPR044929">
    <property type="entry name" value="DNA/RNA_non-sp_Endonuclease_sf"/>
</dbReference>
<dbReference type="Gene3D" id="3.40.570.10">
    <property type="entry name" value="Extracellular Endonuclease, subunit A"/>
    <property type="match status" value="1"/>
</dbReference>
<keyword evidence="7" id="KW-0460">Magnesium</keyword>
<proteinExistence type="inferred from homology"/>
<evidence type="ECO:0000313" key="17">
    <source>
        <dbReference type="Proteomes" id="UP000276980"/>
    </source>
</evidence>
<feature type="domain" description="ENPP1-3/EXOG-like endonuclease/phosphodiesterase" evidence="12">
    <location>
        <begin position="105"/>
        <end position="290"/>
    </location>
</feature>
<name>A0A2W5R729_ACIJO</name>
<evidence type="ECO:0000313" key="16">
    <source>
        <dbReference type="Proteomes" id="UP000249282"/>
    </source>
</evidence>
<evidence type="ECO:0000256" key="4">
    <source>
        <dbReference type="ARBA" id="ARBA00022723"/>
    </source>
</evidence>
<dbReference type="GO" id="GO:0046872">
    <property type="term" value="F:metal ion binding"/>
    <property type="evidence" value="ECO:0007669"/>
    <property type="project" value="UniProtKB-KW"/>
</dbReference>
<protein>
    <recommendedName>
        <fullName evidence="10">Endonuclease</fullName>
        <ecNumber evidence="10">3.1.30.-</ecNumber>
    </recommendedName>
</protein>
<dbReference type="PANTHER" id="PTHR13966">
    <property type="entry name" value="ENDONUCLEASE RELATED"/>
    <property type="match status" value="1"/>
</dbReference>
<dbReference type="GO" id="GO:0000014">
    <property type="term" value="F:single-stranded DNA endodeoxyribonuclease activity"/>
    <property type="evidence" value="ECO:0007669"/>
    <property type="project" value="TreeGrafter"/>
</dbReference>
<dbReference type="InterPro" id="IPR018524">
    <property type="entry name" value="DNA/RNA_endonuclease_AS"/>
</dbReference>
<dbReference type="InterPro" id="IPR044925">
    <property type="entry name" value="His-Me_finger_sf"/>
</dbReference>
<comment type="cofactor">
    <cofactor evidence="1 10">
        <name>Mg(2+)</name>
        <dbReference type="ChEBI" id="CHEBI:18420"/>
    </cofactor>
</comment>
<evidence type="ECO:0000256" key="8">
    <source>
        <dbReference type="PIRSR" id="PIRSR640255-1"/>
    </source>
</evidence>
<organism evidence="15 16">
    <name type="scientific">Acinetobacter johnsonii</name>
    <dbReference type="NCBI Taxonomy" id="40214"/>
    <lineage>
        <taxon>Bacteria</taxon>
        <taxon>Pseudomonadati</taxon>
        <taxon>Pseudomonadota</taxon>
        <taxon>Gammaproteobacteria</taxon>
        <taxon>Moraxellales</taxon>
        <taxon>Moraxellaceae</taxon>
        <taxon>Acinetobacter</taxon>
    </lineage>
</organism>
<dbReference type="InterPro" id="IPR020821">
    <property type="entry name" value="ENPP1-3/EXOG-like_nuc-like"/>
</dbReference>
<dbReference type="Proteomes" id="UP000249282">
    <property type="component" value="Unassembled WGS sequence"/>
</dbReference>
<evidence type="ECO:0000313" key="14">
    <source>
        <dbReference type="EMBL" id="AZN62731.1"/>
    </source>
</evidence>
<evidence type="ECO:0000256" key="7">
    <source>
        <dbReference type="ARBA" id="ARBA00022842"/>
    </source>
</evidence>
<evidence type="ECO:0000256" key="6">
    <source>
        <dbReference type="ARBA" id="ARBA00022801"/>
    </source>
</evidence>
<dbReference type="SMART" id="SM00477">
    <property type="entry name" value="NUC"/>
    <property type="match status" value="1"/>
</dbReference>
<keyword evidence="5 10" id="KW-0255">Endonuclease</keyword>
<dbReference type="SMART" id="SM00892">
    <property type="entry name" value="Endonuclease_NS"/>
    <property type="match status" value="1"/>
</dbReference>